<protein>
    <submittedName>
        <fullName evidence="1">Uncharacterized protein</fullName>
    </submittedName>
</protein>
<name>W1XLR8_9ZZZZ</name>
<proteinExistence type="predicted"/>
<evidence type="ECO:0000313" key="1">
    <source>
        <dbReference type="EMBL" id="ETJ30400.1"/>
    </source>
</evidence>
<dbReference type="AlphaFoldDB" id="W1XLR8"/>
<feature type="non-terminal residue" evidence="1">
    <location>
        <position position="91"/>
    </location>
</feature>
<feature type="non-terminal residue" evidence="1">
    <location>
        <position position="1"/>
    </location>
</feature>
<accession>W1XLR8</accession>
<organism evidence="1">
    <name type="scientific">human gut metagenome</name>
    <dbReference type="NCBI Taxonomy" id="408170"/>
    <lineage>
        <taxon>unclassified sequences</taxon>
        <taxon>metagenomes</taxon>
        <taxon>organismal metagenomes</taxon>
    </lineage>
</organism>
<comment type="caution">
    <text evidence="1">The sequence shown here is derived from an EMBL/GenBank/DDBJ whole genome shotgun (WGS) entry which is preliminary data.</text>
</comment>
<sequence length="91" mass="10733">EEYLSHGKDLNQSQSKEYEVILQLYEQQRYMFDNRKHTVNDRIVSIAQPHVRPIVRGKTKSPTEFGAKVEISVVDGYVRMERLSWDAYNES</sequence>
<gene>
    <name evidence="1" type="ORF">Q604_UNBC15078G0001</name>
</gene>
<reference evidence="1" key="1">
    <citation type="submission" date="2013-12" db="EMBL/GenBank/DDBJ databases">
        <title>A Varibaculum cambriense genome reconstructed from a premature infant gut community with otherwise low bacterial novelty that shifts toward anaerobic metabolism during the third week of life.</title>
        <authorList>
            <person name="Brown C.T."/>
            <person name="Sharon I."/>
            <person name="Thomas B.C."/>
            <person name="Castelle C.J."/>
            <person name="Morowitz M.J."/>
            <person name="Banfield J.F."/>
        </authorList>
    </citation>
    <scope>NUCLEOTIDE SEQUENCE</scope>
</reference>
<dbReference type="EMBL" id="AZMM01015078">
    <property type="protein sequence ID" value="ETJ30400.1"/>
    <property type="molecule type" value="Genomic_DNA"/>
</dbReference>